<dbReference type="AlphaFoldDB" id="A0A0B5GKE4"/>
<keyword evidence="1" id="KW-0378">Hydrolase</keyword>
<organism evidence="1">
    <name type="scientific">Bacillus pumilus</name>
    <name type="common">Bacillus mesentericus</name>
    <dbReference type="NCBI Taxonomy" id="1408"/>
    <lineage>
        <taxon>Bacteria</taxon>
        <taxon>Bacillati</taxon>
        <taxon>Bacillota</taxon>
        <taxon>Bacilli</taxon>
        <taxon>Bacillales</taxon>
        <taxon>Bacillaceae</taxon>
        <taxon>Bacillus</taxon>
    </lineage>
</organism>
<protein>
    <submittedName>
        <fullName evidence="1">Lipase</fullName>
        <ecNumber evidence="1">3.1.1.3</ecNumber>
    </submittedName>
</protein>
<dbReference type="GO" id="GO:0016042">
    <property type="term" value="P:lipid catabolic process"/>
    <property type="evidence" value="ECO:0007669"/>
    <property type="project" value="InterPro"/>
</dbReference>
<dbReference type="Pfam" id="PF01674">
    <property type="entry name" value="Lipase_2"/>
    <property type="match status" value="1"/>
</dbReference>
<sequence>MKVMFVKKRSLQILIALALVIGSMAFIQPKEVKAAEHNPVVMVHGIGGASYNFFSIKNYLIGQGWDRNQLYAIDFIDKTGNNRNNGPRLSRFVKDVLDKTGAKKVDIVAHSMGGANTLYYIKNLDGGDKIENVVTIGGANGLVSSRALPGTDPNQKILYTSVYSSADLIVVNSLSRLIGARNILIHGVGHIGLLTSSQVKGYIKEGLNGGGQNTN</sequence>
<proteinExistence type="predicted"/>
<evidence type="ECO:0000313" key="1">
    <source>
        <dbReference type="EMBL" id="AJF21969.1"/>
    </source>
</evidence>
<dbReference type="PANTHER" id="PTHR32015">
    <property type="entry name" value="FASTING INDUCED LIPASE"/>
    <property type="match status" value="1"/>
</dbReference>
<dbReference type="GO" id="GO:0004806">
    <property type="term" value="F:triacylglycerol lipase activity"/>
    <property type="evidence" value="ECO:0007669"/>
    <property type="project" value="UniProtKB-EC"/>
</dbReference>
<name>A0A0B5GKE4_BACPU</name>
<accession>A0A0B5GKE4</accession>
<dbReference type="Gene3D" id="3.40.50.1820">
    <property type="entry name" value="alpha/beta hydrolase"/>
    <property type="match status" value="1"/>
</dbReference>
<dbReference type="SMR" id="A0A0B5GKE4"/>
<dbReference type="PANTHER" id="PTHR32015:SF1">
    <property type="entry name" value="LIPASE"/>
    <property type="match status" value="1"/>
</dbReference>
<dbReference type="InterPro" id="IPR002918">
    <property type="entry name" value="Lipase_EstA/Esterase_EstB"/>
</dbReference>
<dbReference type="EC" id="3.1.1.3" evidence="1"/>
<reference evidence="1" key="1">
    <citation type="submission" date="2014-10" db="EMBL/GenBank/DDBJ databases">
        <title>Isolation and lipase properties of endophytic Bacillus pumilus PC1 from Pistacia chinensis Bunge.</title>
        <authorList>
            <person name="Chen D."/>
            <person name="Song C."/>
        </authorList>
    </citation>
    <scope>NUCLEOTIDE SEQUENCE</scope>
    <source>
        <strain evidence="1">PC1</strain>
    </source>
</reference>
<dbReference type="SUPFAM" id="SSF53474">
    <property type="entry name" value="alpha/beta-Hydrolases"/>
    <property type="match status" value="1"/>
</dbReference>
<dbReference type="EMBL" id="KM820290">
    <property type="protein sequence ID" value="AJF21969.1"/>
    <property type="molecule type" value="Genomic_DNA"/>
</dbReference>
<dbReference type="InterPro" id="IPR029058">
    <property type="entry name" value="AB_hydrolase_fold"/>
</dbReference>